<dbReference type="PANTHER" id="PTHR31672:SF13">
    <property type="entry name" value="F-BOX PROTEIN CPR30-LIKE"/>
    <property type="match status" value="1"/>
</dbReference>
<dbReference type="CDD" id="cd22157">
    <property type="entry name" value="F-box_AtFBW1-like"/>
    <property type="match status" value="1"/>
</dbReference>
<reference evidence="2 3" key="1">
    <citation type="journal article" date="2012" name="Nat. Biotechnol.">
        <title>Draft genome sequence of pigeonpea (Cajanus cajan), an orphan legume crop of resource-poor farmers.</title>
        <authorList>
            <person name="Varshney R.K."/>
            <person name="Chen W."/>
            <person name="Li Y."/>
            <person name="Bharti A.K."/>
            <person name="Saxena R.K."/>
            <person name="Schlueter J.A."/>
            <person name="Donoghue M.T."/>
            <person name="Azam S."/>
            <person name="Fan G."/>
            <person name="Whaley A.M."/>
            <person name="Farmer A.D."/>
            <person name="Sheridan J."/>
            <person name="Iwata A."/>
            <person name="Tuteja R."/>
            <person name="Penmetsa R.V."/>
            <person name="Wu W."/>
            <person name="Upadhyaya H.D."/>
            <person name="Yang S.P."/>
            <person name="Shah T."/>
            <person name="Saxena K.B."/>
            <person name="Michael T."/>
            <person name="McCombie W.R."/>
            <person name="Yang B."/>
            <person name="Zhang G."/>
            <person name="Yang H."/>
            <person name="Wang J."/>
            <person name="Spillane C."/>
            <person name="Cook D.R."/>
            <person name="May G.D."/>
            <person name="Xu X."/>
            <person name="Jackson S.A."/>
        </authorList>
    </citation>
    <scope>NUCLEOTIDE SEQUENCE [LARGE SCALE GENOMIC DNA]</scope>
    <source>
        <strain evidence="3">cv. Asha</strain>
    </source>
</reference>
<dbReference type="STRING" id="3821.A0A151U5S2"/>
<keyword evidence="3" id="KW-1185">Reference proteome</keyword>
<dbReference type="AlphaFoldDB" id="A0A151U5S2"/>
<dbReference type="Gene3D" id="1.20.1280.50">
    <property type="match status" value="1"/>
</dbReference>
<dbReference type="OrthoDB" id="1432085at2759"/>
<feature type="domain" description="F-box" evidence="1">
    <location>
        <begin position="5"/>
        <end position="52"/>
    </location>
</feature>
<evidence type="ECO:0000313" key="3">
    <source>
        <dbReference type="Proteomes" id="UP000075243"/>
    </source>
</evidence>
<dbReference type="SMART" id="SM00256">
    <property type="entry name" value="FBOX"/>
    <property type="match status" value="1"/>
</dbReference>
<sequence>MSHGFSNAQVLPGELMVEILSRLPVKELMRFRCISKSLNSLVFDPTMVKLHLQRSSKDTPILFTQSNCTLDQPFLLRCTSIKSLLTDPSSTLNDTNDSIPFQRKYGGIIGVCNGLVCIQCVNQACKKVWVQFWNPATRLRSRNSPSMKVVVGDMKIGFGYDESNDTYKVVAVLWPPSNGDHKQQKIELRVHNLGDNCWRKIAIGDDFPTCVVQHKGEFLNGTINWAAQLASKEYVVFSFDIKNETYQCFSLPVDEWFGLRPMLRVFGGCLCLSHLYNGKHYGLWQMKEFGNPKSWTLLMTVGYDHLLSRYSNFPHPLCISNNNDVLLLINNKIHQLIRYDRRDDEVEQFDISHKRIILNSTNYVQSLVLPYRN</sequence>
<evidence type="ECO:0000259" key="1">
    <source>
        <dbReference type="PROSITE" id="PS50181"/>
    </source>
</evidence>
<protein>
    <submittedName>
        <fullName evidence="2">F-box/kelch-repeat protein At3g23880 family</fullName>
    </submittedName>
</protein>
<dbReference type="InterPro" id="IPR050796">
    <property type="entry name" value="SCF_F-box_component"/>
</dbReference>
<name>A0A151U5S2_CAJCA</name>
<dbReference type="PROSITE" id="PS50181">
    <property type="entry name" value="FBOX"/>
    <property type="match status" value="1"/>
</dbReference>
<dbReference type="EMBL" id="CM003604">
    <property type="protein sequence ID" value="KYP74607.1"/>
    <property type="molecule type" value="Genomic_DNA"/>
</dbReference>
<dbReference type="Gramene" id="C.cajan_07093.t">
    <property type="protein sequence ID" value="C.cajan_07093.t.cds1"/>
    <property type="gene ID" value="C.cajan_07093"/>
</dbReference>
<proteinExistence type="predicted"/>
<dbReference type="InterPro" id="IPR013187">
    <property type="entry name" value="F-box-assoc_dom_typ3"/>
</dbReference>
<dbReference type="InterPro" id="IPR017451">
    <property type="entry name" value="F-box-assoc_interact_dom"/>
</dbReference>
<gene>
    <name evidence="2" type="ORF">KK1_007294</name>
</gene>
<dbReference type="Pfam" id="PF00646">
    <property type="entry name" value="F-box"/>
    <property type="match status" value="1"/>
</dbReference>
<dbReference type="Pfam" id="PF08268">
    <property type="entry name" value="FBA_3"/>
    <property type="match status" value="1"/>
</dbReference>
<dbReference type="InterPro" id="IPR001810">
    <property type="entry name" value="F-box_dom"/>
</dbReference>
<dbReference type="Proteomes" id="UP000075243">
    <property type="component" value="Chromosome 2"/>
</dbReference>
<organism evidence="2 3">
    <name type="scientific">Cajanus cajan</name>
    <name type="common">Pigeon pea</name>
    <name type="synonym">Cajanus indicus</name>
    <dbReference type="NCBI Taxonomy" id="3821"/>
    <lineage>
        <taxon>Eukaryota</taxon>
        <taxon>Viridiplantae</taxon>
        <taxon>Streptophyta</taxon>
        <taxon>Embryophyta</taxon>
        <taxon>Tracheophyta</taxon>
        <taxon>Spermatophyta</taxon>
        <taxon>Magnoliopsida</taxon>
        <taxon>eudicotyledons</taxon>
        <taxon>Gunneridae</taxon>
        <taxon>Pentapetalae</taxon>
        <taxon>rosids</taxon>
        <taxon>fabids</taxon>
        <taxon>Fabales</taxon>
        <taxon>Fabaceae</taxon>
        <taxon>Papilionoideae</taxon>
        <taxon>50 kb inversion clade</taxon>
        <taxon>NPAAA clade</taxon>
        <taxon>indigoferoid/millettioid clade</taxon>
        <taxon>Phaseoleae</taxon>
        <taxon>Cajanus</taxon>
    </lineage>
</organism>
<dbReference type="SUPFAM" id="SSF81383">
    <property type="entry name" value="F-box domain"/>
    <property type="match status" value="1"/>
</dbReference>
<dbReference type="PANTHER" id="PTHR31672">
    <property type="entry name" value="BNACNNG10540D PROTEIN"/>
    <property type="match status" value="1"/>
</dbReference>
<dbReference type="InterPro" id="IPR036047">
    <property type="entry name" value="F-box-like_dom_sf"/>
</dbReference>
<dbReference type="NCBIfam" id="TIGR01640">
    <property type="entry name" value="F_box_assoc_1"/>
    <property type="match status" value="1"/>
</dbReference>
<evidence type="ECO:0000313" key="2">
    <source>
        <dbReference type="EMBL" id="KYP74607.1"/>
    </source>
</evidence>
<accession>A0A151U5S2</accession>
<dbReference type="OMA" id="CANMAFG"/>